<keyword evidence="5" id="KW-0812">Transmembrane</keyword>
<dbReference type="GO" id="GO:0004601">
    <property type="term" value="F:peroxidase activity"/>
    <property type="evidence" value="ECO:0007669"/>
    <property type="project" value="UniProtKB-KW"/>
</dbReference>
<dbReference type="Gene3D" id="3.40.30.10">
    <property type="entry name" value="Glutaredoxin"/>
    <property type="match status" value="1"/>
</dbReference>
<evidence type="ECO:0000256" key="4">
    <source>
        <dbReference type="SAM" id="MobiDB-lite"/>
    </source>
</evidence>
<keyword evidence="2" id="KW-0575">Peroxidase</keyword>
<proteinExistence type="evidence at transcript level"/>
<evidence type="ECO:0000256" key="1">
    <source>
        <dbReference type="ARBA" id="ARBA00006926"/>
    </source>
</evidence>
<organism evidence="6">
    <name type="scientific">Venturia canescens</name>
    <dbReference type="NCBI Taxonomy" id="32260"/>
    <lineage>
        <taxon>Eukaryota</taxon>
        <taxon>Metazoa</taxon>
        <taxon>Ecdysozoa</taxon>
        <taxon>Arthropoda</taxon>
        <taxon>Hexapoda</taxon>
        <taxon>Insecta</taxon>
        <taxon>Pterygota</taxon>
        <taxon>Neoptera</taxon>
        <taxon>Endopterygota</taxon>
        <taxon>Hymenoptera</taxon>
        <taxon>Apocrita</taxon>
        <taxon>Ichneumonoidea</taxon>
        <taxon>Ichneumonidae</taxon>
        <taxon>Campopleginae</taxon>
        <taxon>Dusona group</taxon>
        <taxon>Venturia</taxon>
    </lineage>
</organism>
<sequence length="286" mass="32527">MENPEVSMGRPTRESIKNWVKYSICGVVALLCLIILVIMAVLMSQKNSKDDHDDSTDRSPDKSSPGDREPSSGDHESRPDDRGATTVPDDRGATTVPDDDTLDSDKPLRNQSKDWKTAKSLYQFTATNIDGDLINLNKYKGRPLIILNASSKANQLGTDMDHYEELKELYDKLKGSKNELKILAFLCNQFDDSDKKDETNVDFKEFITTDKKLEADLFTKVEVTGEGAQPLWKWLYEQYCTDIDVTDCKEINHDFTIFVVDKMGHYLGRFEYTKDLSSIERLIKST</sequence>
<accession>Q9BMJ0</accession>
<dbReference type="InterPro" id="IPR000889">
    <property type="entry name" value="Glutathione_peroxidase"/>
</dbReference>
<feature type="compositionally biased region" description="Basic and acidic residues" evidence="4">
    <location>
        <begin position="47"/>
        <end position="92"/>
    </location>
</feature>
<keyword evidence="5" id="KW-1133">Transmembrane helix</keyword>
<keyword evidence="3" id="KW-0560">Oxidoreductase</keyword>
<dbReference type="GO" id="GO:0006979">
    <property type="term" value="P:response to oxidative stress"/>
    <property type="evidence" value="ECO:0007669"/>
    <property type="project" value="InterPro"/>
</dbReference>
<evidence type="ECO:0000256" key="2">
    <source>
        <dbReference type="ARBA" id="ARBA00022559"/>
    </source>
</evidence>
<dbReference type="Pfam" id="PF00255">
    <property type="entry name" value="GSHPx"/>
    <property type="match status" value="1"/>
</dbReference>
<evidence type="ECO:0000256" key="3">
    <source>
        <dbReference type="ARBA" id="ARBA00023002"/>
    </source>
</evidence>
<name>Q9BMJ0_9HYME</name>
<comment type="similarity">
    <text evidence="1">Belongs to the glutathione peroxidase family.</text>
</comment>
<evidence type="ECO:0000313" key="6">
    <source>
        <dbReference type="EMBL" id="AAK09374.1"/>
    </source>
</evidence>
<dbReference type="OrthoDB" id="446890at2759"/>
<reference evidence="6" key="1">
    <citation type="journal article" date="1996" name="Insect Mol. Biol.">
        <title>Multiple alleles encoding a virus-like particle protein in the ichneumonid endoparasitoid Venturia canescens.</title>
        <authorList>
            <person name="Hellers M."/>
            <person name="Beck M."/>
            <person name="Theopold U."/>
            <person name="Kamei M."/>
            <person name="Schmidt O."/>
        </authorList>
    </citation>
    <scope>NUCLEOTIDE SEQUENCE</scope>
</reference>
<feature type="region of interest" description="Disordered" evidence="4">
    <location>
        <begin position="46"/>
        <end position="110"/>
    </location>
</feature>
<dbReference type="PROSITE" id="PS51355">
    <property type="entry name" value="GLUTATHIONE_PEROXID_3"/>
    <property type="match status" value="1"/>
</dbReference>
<dbReference type="AlphaFoldDB" id="Q9BMJ0"/>
<dbReference type="InterPro" id="IPR036249">
    <property type="entry name" value="Thioredoxin-like_sf"/>
</dbReference>
<protein>
    <submittedName>
        <fullName evidence="6">Virus-like particle protein</fullName>
    </submittedName>
</protein>
<feature type="transmembrane region" description="Helical" evidence="5">
    <location>
        <begin position="20"/>
        <end position="42"/>
    </location>
</feature>
<dbReference type="CDD" id="cd00340">
    <property type="entry name" value="GSH_Peroxidase"/>
    <property type="match status" value="1"/>
</dbReference>
<dbReference type="EMBL" id="AF321612">
    <property type="protein sequence ID" value="AAK09374.1"/>
    <property type="molecule type" value="mRNA"/>
</dbReference>
<dbReference type="PANTHER" id="PTHR11592:SF134">
    <property type="entry name" value="PHOSPHOLIPID HYDROPEROXIDE GLUTATHIONE PEROXIDASE"/>
    <property type="match status" value="1"/>
</dbReference>
<evidence type="ECO:0000256" key="5">
    <source>
        <dbReference type="SAM" id="Phobius"/>
    </source>
</evidence>
<dbReference type="PANTHER" id="PTHR11592">
    <property type="entry name" value="GLUTATHIONE PEROXIDASE"/>
    <property type="match status" value="1"/>
</dbReference>
<keyword evidence="5" id="KW-0472">Membrane</keyword>
<dbReference type="SUPFAM" id="SSF52833">
    <property type="entry name" value="Thioredoxin-like"/>
    <property type="match status" value="1"/>
</dbReference>
<reference evidence="6" key="2">
    <citation type="submission" date="2000-11" db="EMBL/GenBank/DDBJ databases">
        <authorList>
            <person name="Schmidt O."/>
            <person name="Hellers M."/>
        </authorList>
    </citation>
    <scope>NUCLEOTIDE SEQUENCE</scope>
</reference>